<dbReference type="AlphaFoldDB" id="A0A0V0GEA0"/>
<reference evidence="1" key="1">
    <citation type="submission" date="2015-12" db="EMBL/GenBank/DDBJ databases">
        <title>Gene expression during late stages of embryo sac development: a critical building block for successful pollen-pistil interactions.</title>
        <authorList>
            <person name="Liu Y."/>
            <person name="Joly V."/>
            <person name="Sabar M."/>
            <person name="Matton D.P."/>
        </authorList>
    </citation>
    <scope>NUCLEOTIDE SEQUENCE</scope>
</reference>
<protein>
    <submittedName>
        <fullName evidence="1">Putative ovule protein</fullName>
    </submittedName>
</protein>
<sequence>TSVVQSARVMLVSVCRLFKTKELCLLRSSLVWLGKQMLGLIWRCLRFGIFQISRGKVESLEYT</sequence>
<name>A0A0V0GEA0_SOLCH</name>
<organism evidence="1">
    <name type="scientific">Solanum chacoense</name>
    <name type="common">Chaco potato</name>
    <dbReference type="NCBI Taxonomy" id="4108"/>
    <lineage>
        <taxon>Eukaryota</taxon>
        <taxon>Viridiplantae</taxon>
        <taxon>Streptophyta</taxon>
        <taxon>Embryophyta</taxon>
        <taxon>Tracheophyta</taxon>
        <taxon>Spermatophyta</taxon>
        <taxon>Magnoliopsida</taxon>
        <taxon>eudicotyledons</taxon>
        <taxon>Gunneridae</taxon>
        <taxon>Pentapetalae</taxon>
        <taxon>asterids</taxon>
        <taxon>lamiids</taxon>
        <taxon>Solanales</taxon>
        <taxon>Solanaceae</taxon>
        <taxon>Solanoideae</taxon>
        <taxon>Solaneae</taxon>
        <taxon>Solanum</taxon>
    </lineage>
</organism>
<dbReference type="EMBL" id="GEDG01041104">
    <property type="protein sequence ID" value="JAP06497.1"/>
    <property type="molecule type" value="Transcribed_RNA"/>
</dbReference>
<feature type="non-terminal residue" evidence="1">
    <location>
        <position position="1"/>
    </location>
</feature>
<evidence type="ECO:0000313" key="1">
    <source>
        <dbReference type="EMBL" id="JAP06497.1"/>
    </source>
</evidence>
<accession>A0A0V0GEA0</accession>
<proteinExistence type="predicted"/>